<dbReference type="PANTHER" id="PTHR11241">
    <property type="entry name" value="DEOXYURIDINE 5'-TRIPHOSPHATE NUCLEOTIDOHYDROLASE"/>
    <property type="match status" value="1"/>
</dbReference>
<accession>A0A1N7MUQ7</accession>
<comment type="cofactor">
    <cofactor evidence="7">
        <name>Mg(2+)</name>
        <dbReference type="ChEBI" id="CHEBI:18420"/>
    </cofactor>
</comment>
<dbReference type="EC" id="3.6.1.23" evidence="7"/>
<organism evidence="9 10">
    <name type="scientific">Alicyclobacillus vulcanalis</name>
    <dbReference type="NCBI Taxonomy" id="252246"/>
    <lineage>
        <taxon>Bacteria</taxon>
        <taxon>Bacillati</taxon>
        <taxon>Bacillota</taxon>
        <taxon>Bacilli</taxon>
        <taxon>Bacillales</taxon>
        <taxon>Alicyclobacillaceae</taxon>
        <taxon>Alicyclobacillus</taxon>
    </lineage>
</organism>
<keyword evidence="2 7" id="KW-0479">Metal-binding</keyword>
<gene>
    <name evidence="7" type="primary">dut</name>
    <name evidence="9" type="ORF">SAMN05421799_106137</name>
</gene>
<dbReference type="AlphaFoldDB" id="A0A1N7MUQ7"/>
<evidence type="ECO:0000256" key="3">
    <source>
        <dbReference type="ARBA" id="ARBA00022801"/>
    </source>
</evidence>
<keyword evidence="10" id="KW-1185">Reference proteome</keyword>
<keyword evidence="3 7" id="KW-0378">Hydrolase</keyword>
<sequence>MTLDRDIEVKVKIVSPLLTADDLPAYATEGSAGMDLRACLSEPLVIQPGEIVSVPTGIAIQLARRDAVALVYARSGLSAKHGIALANGVGVIDSDYTGEIVVPIRHGGTRAFVLQPKERIAQLVIAPIYVAHLALVDDFEPTARGAGGFGSTGRV</sequence>
<name>A0A1N7MUQ7_9BACL</name>
<dbReference type="GO" id="GO:0046081">
    <property type="term" value="P:dUTP catabolic process"/>
    <property type="evidence" value="ECO:0007669"/>
    <property type="project" value="InterPro"/>
</dbReference>
<evidence type="ECO:0000256" key="7">
    <source>
        <dbReference type="HAMAP-Rule" id="MF_00116"/>
    </source>
</evidence>
<keyword evidence="4 7" id="KW-0460">Magnesium</keyword>
<evidence type="ECO:0000256" key="5">
    <source>
        <dbReference type="ARBA" id="ARBA00023080"/>
    </source>
</evidence>
<feature type="domain" description="dUTPase-like" evidence="8">
    <location>
        <begin position="23"/>
        <end position="153"/>
    </location>
</feature>
<reference evidence="10" key="1">
    <citation type="submission" date="2017-01" db="EMBL/GenBank/DDBJ databases">
        <authorList>
            <person name="Varghese N."/>
            <person name="Submissions S."/>
        </authorList>
    </citation>
    <scope>NUCLEOTIDE SEQUENCE [LARGE SCALE GENOMIC DNA]</scope>
    <source>
        <strain evidence="10">DSM 16176</strain>
    </source>
</reference>
<feature type="binding site" evidence="7">
    <location>
        <position position="87"/>
    </location>
    <ligand>
        <name>substrate</name>
    </ligand>
</feature>
<evidence type="ECO:0000256" key="1">
    <source>
        <dbReference type="ARBA" id="ARBA00006581"/>
    </source>
</evidence>
<dbReference type="GO" id="GO:0004170">
    <property type="term" value="F:dUTP diphosphatase activity"/>
    <property type="evidence" value="ECO:0007669"/>
    <property type="project" value="UniProtKB-UniRule"/>
</dbReference>
<dbReference type="Gene3D" id="2.70.40.10">
    <property type="match status" value="1"/>
</dbReference>
<comment type="similarity">
    <text evidence="1 7">Belongs to the dUTPase family.</text>
</comment>
<feature type="binding site" evidence="7">
    <location>
        <begin position="91"/>
        <end position="93"/>
    </location>
    <ligand>
        <name>substrate</name>
    </ligand>
</feature>
<evidence type="ECO:0000259" key="8">
    <source>
        <dbReference type="Pfam" id="PF00692"/>
    </source>
</evidence>
<dbReference type="GO" id="GO:0006226">
    <property type="term" value="P:dUMP biosynthetic process"/>
    <property type="evidence" value="ECO:0007669"/>
    <property type="project" value="UniProtKB-UniRule"/>
</dbReference>
<protein>
    <recommendedName>
        <fullName evidence="7">Deoxyuridine 5'-triphosphate nucleotidohydrolase</fullName>
        <shortName evidence="7">dUTPase</shortName>
        <ecNumber evidence="7">3.6.1.23</ecNumber>
    </recommendedName>
    <alternativeName>
        <fullName evidence="7">dUTP pyrophosphatase</fullName>
    </alternativeName>
</protein>
<evidence type="ECO:0000313" key="10">
    <source>
        <dbReference type="Proteomes" id="UP000186156"/>
    </source>
</evidence>
<comment type="function">
    <text evidence="7">This enzyme is involved in nucleotide metabolism: it produces dUMP, the immediate precursor of thymidine nucleotides and it decreases the intracellular concentration of dUTP so that uracil cannot be incorporated into DNA.</text>
</comment>
<dbReference type="InterPro" id="IPR036157">
    <property type="entry name" value="dUTPase-like_sf"/>
</dbReference>
<dbReference type="InterPro" id="IPR029054">
    <property type="entry name" value="dUTPase-like"/>
</dbReference>
<feature type="binding site" evidence="7">
    <location>
        <begin position="74"/>
        <end position="76"/>
    </location>
    <ligand>
        <name>substrate</name>
    </ligand>
</feature>
<proteinExistence type="inferred from homology"/>
<dbReference type="EMBL" id="FTOO01000006">
    <property type="protein sequence ID" value="SIS89820.1"/>
    <property type="molecule type" value="Genomic_DNA"/>
</dbReference>
<dbReference type="InterPro" id="IPR008181">
    <property type="entry name" value="dUTPase"/>
</dbReference>
<comment type="caution">
    <text evidence="7">Lacks conserved residue(s) required for the propagation of feature annotation.</text>
</comment>
<dbReference type="STRING" id="252246.SAMN05421799_106137"/>
<dbReference type="FunFam" id="2.70.40.10:FF:000002">
    <property type="entry name" value="dUTP diphosphatase"/>
    <property type="match status" value="1"/>
</dbReference>
<evidence type="ECO:0000256" key="6">
    <source>
        <dbReference type="ARBA" id="ARBA00047686"/>
    </source>
</evidence>
<dbReference type="InterPro" id="IPR033704">
    <property type="entry name" value="dUTPase_trimeric"/>
</dbReference>
<dbReference type="HAMAP" id="MF_00116">
    <property type="entry name" value="dUTPase_bact"/>
    <property type="match status" value="1"/>
</dbReference>
<keyword evidence="5 7" id="KW-0546">Nucleotide metabolism</keyword>
<dbReference type="UniPathway" id="UPA00610">
    <property type="reaction ID" value="UER00666"/>
</dbReference>
<evidence type="ECO:0000256" key="4">
    <source>
        <dbReference type="ARBA" id="ARBA00022842"/>
    </source>
</evidence>
<comment type="pathway">
    <text evidence="7">Pyrimidine metabolism; dUMP biosynthesis; dUMP from dCTP (dUTP route): step 2/2.</text>
</comment>
<dbReference type="CDD" id="cd07557">
    <property type="entry name" value="trimeric_dUTPase"/>
    <property type="match status" value="1"/>
</dbReference>
<comment type="catalytic activity">
    <reaction evidence="6 7">
        <text>dUTP + H2O = dUMP + diphosphate + H(+)</text>
        <dbReference type="Rhea" id="RHEA:10248"/>
        <dbReference type="ChEBI" id="CHEBI:15377"/>
        <dbReference type="ChEBI" id="CHEBI:15378"/>
        <dbReference type="ChEBI" id="CHEBI:33019"/>
        <dbReference type="ChEBI" id="CHEBI:61555"/>
        <dbReference type="ChEBI" id="CHEBI:246422"/>
        <dbReference type="EC" id="3.6.1.23"/>
    </reaction>
</comment>
<dbReference type="NCBIfam" id="NF001862">
    <property type="entry name" value="PRK00601.1"/>
    <property type="match status" value="1"/>
</dbReference>
<dbReference type="Pfam" id="PF00692">
    <property type="entry name" value="dUTPase"/>
    <property type="match status" value="1"/>
</dbReference>
<evidence type="ECO:0000256" key="2">
    <source>
        <dbReference type="ARBA" id="ARBA00022723"/>
    </source>
</evidence>
<dbReference type="GO" id="GO:0000287">
    <property type="term" value="F:magnesium ion binding"/>
    <property type="evidence" value="ECO:0007669"/>
    <property type="project" value="UniProtKB-UniRule"/>
</dbReference>
<evidence type="ECO:0000313" key="9">
    <source>
        <dbReference type="EMBL" id="SIS89820.1"/>
    </source>
</evidence>
<dbReference type="Proteomes" id="UP000186156">
    <property type="component" value="Unassembled WGS sequence"/>
</dbReference>
<dbReference type="NCBIfam" id="TIGR00576">
    <property type="entry name" value="dut"/>
    <property type="match status" value="1"/>
</dbReference>
<dbReference type="PANTHER" id="PTHR11241:SF0">
    <property type="entry name" value="DEOXYURIDINE 5'-TRIPHOSPHATE NUCLEOTIDOHYDROLASE"/>
    <property type="match status" value="1"/>
</dbReference>
<dbReference type="SUPFAM" id="SSF51283">
    <property type="entry name" value="dUTPase-like"/>
    <property type="match status" value="1"/>
</dbReference>